<comment type="caution">
    <text evidence="1">The sequence shown here is derived from an EMBL/GenBank/DDBJ whole genome shotgun (WGS) entry which is preliminary data.</text>
</comment>
<reference evidence="1" key="1">
    <citation type="submission" date="2009-08" db="EMBL/GenBank/DDBJ databases">
        <authorList>
            <person name="Weinstock G."/>
            <person name="Sodergren E."/>
            <person name="Clifton S."/>
            <person name="Fulton L."/>
            <person name="Fulton B."/>
            <person name="Courtney L."/>
            <person name="Fronick C."/>
            <person name="Harrison M."/>
            <person name="Strong C."/>
            <person name="Farmer C."/>
            <person name="Delahaunty K."/>
            <person name="Markovic C."/>
            <person name="Hall O."/>
            <person name="Minx P."/>
            <person name="Tomlinson C."/>
            <person name="Mitreva M."/>
            <person name="Nelson J."/>
            <person name="Hou S."/>
            <person name="Wollam A."/>
            <person name="Pepin K.H."/>
            <person name="Johnson M."/>
            <person name="Bhonagiri V."/>
            <person name="Nash W.E."/>
            <person name="Warren W."/>
            <person name="Chinwalla A."/>
            <person name="Mardis E.R."/>
            <person name="Wilson R.K."/>
        </authorList>
    </citation>
    <scope>NUCLEOTIDE SEQUENCE [LARGE SCALE GENOMIC DNA]</scope>
    <source>
        <strain evidence="1">A2-165</strain>
    </source>
</reference>
<protein>
    <submittedName>
        <fullName evidence="1">Uncharacterized protein</fullName>
    </submittedName>
</protein>
<dbReference type="HOGENOM" id="CLU_2142172_0_0_9"/>
<dbReference type="STRING" id="411483.FAEPRAA2165_02280"/>
<evidence type="ECO:0000313" key="1">
    <source>
        <dbReference type="EMBL" id="EEU96139.1"/>
    </source>
</evidence>
<dbReference type="EMBL" id="ACOP02000060">
    <property type="protein sequence ID" value="EEU96139.1"/>
    <property type="molecule type" value="Genomic_DNA"/>
</dbReference>
<sequence length="112" mass="13014">MFAAERCAHRQLGRFVLFAQKKLLSFRAEISAAKLIFADPCKRFVLVRKLDFFHFKLDKAVLFQDAVAEFPIVKDTTPNMMNPRLYTTSYNKPQGQQFDDTAVLSFIKLQYT</sequence>
<dbReference type="AlphaFoldDB" id="C7H7J7"/>
<organism evidence="1 2">
    <name type="scientific">Faecalibacterium duncaniae (strain DSM 17677 / JCM 31915 / A2-165)</name>
    <name type="common">Faecalibacterium prausnitzii</name>
    <dbReference type="NCBI Taxonomy" id="411483"/>
    <lineage>
        <taxon>Bacteria</taxon>
        <taxon>Bacillati</taxon>
        <taxon>Bacillota</taxon>
        <taxon>Clostridia</taxon>
        <taxon>Eubacteriales</taxon>
        <taxon>Oscillospiraceae</taxon>
        <taxon>Faecalibacterium</taxon>
    </lineage>
</organism>
<keyword evidence="2" id="KW-1185">Reference proteome</keyword>
<gene>
    <name evidence="1" type="ORF">FAEPRAA2165_02280</name>
</gene>
<evidence type="ECO:0000313" key="2">
    <source>
        <dbReference type="Proteomes" id="UP000004619"/>
    </source>
</evidence>
<dbReference type="Proteomes" id="UP000004619">
    <property type="component" value="Unassembled WGS sequence"/>
</dbReference>
<proteinExistence type="predicted"/>
<name>C7H7J7_FAED2</name>
<accession>C7H7J7</accession>